<evidence type="ECO:0000256" key="5">
    <source>
        <dbReference type="ARBA" id="ARBA00022763"/>
    </source>
</evidence>
<keyword evidence="10" id="KW-0804">Transcription</keyword>
<feature type="domain" description="HTH araC/xylS-type" evidence="12">
    <location>
        <begin position="124"/>
        <end position="222"/>
    </location>
</feature>
<evidence type="ECO:0000256" key="1">
    <source>
        <dbReference type="ARBA" id="ARBA00001947"/>
    </source>
</evidence>
<dbReference type="SUPFAM" id="SSF48150">
    <property type="entry name" value="DNA-glycosylase"/>
    <property type="match status" value="1"/>
</dbReference>
<dbReference type="InterPro" id="IPR035451">
    <property type="entry name" value="Ada-like_dom_sf"/>
</dbReference>
<comment type="caution">
    <text evidence="13">The sequence shown here is derived from an EMBL/GenBank/DDBJ whole genome shotgun (WGS) entry which is preliminary data.</text>
</comment>
<dbReference type="InterPro" id="IPR011257">
    <property type="entry name" value="DNA_glycosylase"/>
</dbReference>
<reference evidence="13" key="1">
    <citation type="journal article" date="2014" name="Int. J. Syst. Evol. Microbiol.">
        <title>Complete genome sequence of Corynebacterium casei LMG S-19264T (=DSM 44701T), isolated from a smear-ripened cheese.</title>
        <authorList>
            <consortium name="US DOE Joint Genome Institute (JGI-PGF)"/>
            <person name="Walter F."/>
            <person name="Albersmeier A."/>
            <person name="Kalinowski J."/>
            <person name="Ruckert C."/>
        </authorList>
    </citation>
    <scope>NUCLEOTIDE SEQUENCE</scope>
    <source>
        <strain evidence="13">CGMCC 4.7430</strain>
    </source>
</reference>
<keyword evidence="5" id="KW-0227">DNA damage</keyword>
<dbReference type="Pfam" id="PF12833">
    <property type="entry name" value="HTH_18"/>
    <property type="match status" value="1"/>
</dbReference>
<keyword evidence="7" id="KW-0805">Transcription regulation</keyword>
<evidence type="ECO:0000313" key="13">
    <source>
        <dbReference type="EMBL" id="GGP11613.1"/>
    </source>
</evidence>
<dbReference type="RefSeq" id="WP_225278203.1">
    <property type="nucleotide sequence ID" value="NZ_BMNK01000010.1"/>
</dbReference>
<evidence type="ECO:0000256" key="3">
    <source>
        <dbReference type="ARBA" id="ARBA00022679"/>
    </source>
</evidence>
<dbReference type="Gene3D" id="1.10.10.60">
    <property type="entry name" value="Homeodomain-like"/>
    <property type="match status" value="1"/>
</dbReference>
<name>A0A918A8N1_9ACTN</name>
<evidence type="ECO:0000256" key="2">
    <source>
        <dbReference type="ARBA" id="ARBA00022603"/>
    </source>
</evidence>
<dbReference type="InterPro" id="IPR037046">
    <property type="entry name" value="AlkA_N_sf"/>
</dbReference>
<evidence type="ECO:0000256" key="8">
    <source>
        <dbReference type="ARBA" id="ARBA00023125"/>
    </source>
</evidence>
<protein>
    <submittedName>
        <fullName evidence="13">DNA-3-methyladenine glycosylase</fullName>
    </submittedName>
</protein>
<keyword evidence="8" id="KW-0238">DNA-binding</keyword>
<dbReference type="SMART" id="SM00342">
    <property type="entry name" value="HTH_ARAC"/>
    <property type="match status" value="1"/>
</dbReference>
<evidence type="ECO:0000256" key="10">
    <source>
        <dbReference type="ARBA" id="ARBA00023163"/>
    </source>
</evidence>
<dbReference type="InterPro" id="IPR004026">
    <property type="entry name" value="Ada_DNA_repair_Zn-bd"/>
</dbReference>
<dbReference type="GO" id="GO:0032259">
    <property type="term" value="P:methylation"/>
    <property type="evidence" value="ECO:0007669"/>
    <property type="project" value="UniProtKB-KW"/>
</dbReference>
<dbReference type="Pfam" id="PF06029">
    <property type="entry name" value="AlkA_N"/>
    <property type="match status" value="1"/>
</dbReference>
<dbReference type="InterPro" id="IPR010316">
    <property type="entry name" value="AlkA_N"/>
</dbReference>
<accession>A0A918A8N1</accession>
<dbReference type="GO" id="GO:0008270">
    <property type="term" value="F:zinc ion binding"/>
    <property type="evidence" value="ECO:0007669"/>
    <property type="project" value="InterPro"/>
</dbReference>
<evidence type="ECO:0000313" key="14">
    <source>
        <dbReference type="Proteomes" id="UP000660745"/>
    </source>
</evidence>
<dbReference type="PANTHER" id="PTHR46796">
    <property type="entry name" value="HTH-TYPE TRANSCRIPTIONAL ACTIVATOR RHAS-RELATED"/>
    <property type="match status" value="1"/>
</dbReference>
<dbReference type="InterPro" id="IPR018060">
    <property type="entry name" value="HTH_AraC"/>
</dbReference>
<dbReference type="PROSITE" id="PS00041">
    <property type="entry name" value="HTH_ARAC_FAMILY_1"/>
    <property type="match status" value="1"/>
</dbReference>
<dbReference type="InterPro" id="IPR050204">
    <property type="entry name" value="AraC_XylS_family_regulators"/>
</dbReference>
<dbReference type="InterPro" id="IPR018062">
    <property type="entry name" value="HTH_AraC-typ_CS"/>
</dbReference>
<comment type="cofactor">
    <cofactor evidence="1">
        <name>Zn(2+)</name>
        <dbReference type="ChEBI" id="CHEBI:29105"/>
    </cofactor>
</comment>
<dbReference type="Proteomes" id="UP000660745">
    <property type="component" value="Unassembled WGS sequence"/>
</dbReference>
<dbReference type="EMBL" id="BMNK01000010">
    <property type="protein sequence ID" value="GGP11613.1"/>
    <property type="molecule type" value="Genomic_DNA"/>
</dbReference>
<dbReference type="SUPFAM" id="SSF57884">
    <property type="entry name" value="Ada DNA repair protein, N-terminal domain (N-Ada 10)"/>
    <property type="match status" value="1"/>
</dbReference>
<dbReference type="InterPro" id="IPR009057">
    <property type="entry name" value="Homeodomain-like_sf"/>
</dbReference>
<evidence type="ECO:0000256" key="6">
    <source>
        <dbReference type="ARBA" id="ARBA00022833"/>
    </source>
</evidence>
<dbReference type="GO" id="GO:0043565">
    <property type="term" value="F:sequence-specific DNA binding"/>
    <property type="evidence" value="ECO:0007669"/>
    <property type="project" value="InterPro"/>
</dbReference>
<keyword evidence="6" id="KW-0862">Zinc</keyword>
<dbReference type="Gene3D" id="3.30.310.20">
    <property type="entry name" value="DNA-3-methyladenine glycosylase AlkA, N-terminal domain"/>
    <property type="match status" value="1"/>
</dbReference>
<dbReference type="AlphaFoldDB" id="A0A918A8N1"/>
<sequence length="504" mass="54540">MRDSLVATRGPALAGIGRRPSASDPRRSCSWLHGTLYGVIEDEVAFAAMESRDPRFDGWFYVAVTTTGIYCRPSCPAVMPKPQNVRLFPTAAAAQVNGFRACRRCRPDAAPGSPEWNTRTDLIGRAMRLIADGVVDREGVAGLAARLGYSQRQVHRRLVAEVGAGPQALARTQRAQTARMLLEAGPLPVSEVAFAAGFASIRQFNDTIRQVYATTPSGLRGAGKGTHLPGVTTVRLAYRPPMDVPAMLAYLGARAVPGIEHHDDGVYSRSLSLPHGAGVVTLRPGAGHLVCEMRLEDLRDLAAAVQRCRRLLDLDADQQAIDAFLGADPGLGPVVAARPGLRLPGCADPGELAIRAVLSRRTRAATARGRLADLVRTYGRPLATPFGEITHLFPDMSVLAEVASAGRVQRELARALAGETLRLDAGCDPYRVREQLLAIPGMSRWAISCIRMRVLGDPDVLMPGLPVRRAVHRLAAHPDRWRPWRSYAMRHLTLMPPTCGGRET</sequence>
<dbReference type="SUPFAM" id="SSF55945">
    <property type="entry name" value="TATA-box binding protein-like"/>
    <property type="match status" value="1"/>
</dbReference>
<dbReference type="GO" id="GO:0006307">
    <property type="term" value="P:DNA alkylation repair"/>
    <property type="evidence" value="ECO:0007669"/>
    <property type="project" value="UniProtKB-ARBA"/>
</dbReference>
<organism evidence="13 14">
    <name type="scientific">Nonomuraea glycinis</name>
    <dbReference type="NCBI Taxonomy" id="2047744"/>
    <lineage>
        <taxon>Bacteria</taxon>
        <taxon>Bacillati</taxon>
        <taxon>Actinomycetota</taxon>
        <taxon>Actinomycetes</taxon>
        <taxon>Streptosporangiales</taxon>
        <taxon>Streptosporangiaceae</taxon>
        <taxon>Nonomuraea</taxon>
    </lineage>
</organism>
<dbReference type="SMART" id="SM01009">
    <property type="entry name" value="AlkA_N"/>
    <property type="match status" value="1"/>
</dbReference>
<dbReference type="Gene3D" id="1.10.340.30">
    <property type="entry name" value="Hypothetical protein, domain 2"/>
    <property type="match status" value="1"/>
</dbReference>
<dbReference type="PROSITE" id="PS01124">
    <property type="entry name" value="HTH_ARAC_FAMILY_2"/>
    <property type="match status" value="1"/>
</dbReference>
<proteinExistence type="predicted"/>
<dbReference type="GO" id="GO:0003700">
    <property type="term" value="F:DNA-binding transcription factor activity"/>
    <property type="evidence" value="ECO:0007669"/>
    <property type="project" value="InterPro"/>
</dbReference>
<evidence type="ECO:0000256" key="4">
    <source>
        <dbReference type="ARBA" id="ARBA00022723"/>
    </source>
</evidence>
<dbReference type="GO" id="GO:0008168">
    <property type="term" value="F:methyltransferase activity"/>
    <property type="evidence" value="ECO:0007669"/>
    <property type="project" value="UniProtKB-KW"/>
</dbReference>
<dbReference type="SUPFAM" id="SSF46689">
    <property type="entry name" value="Homeodomain-like"/>
    <property type="match status" value="1"/>
</dbReference>
<evidence type="ECO:0000256" key="7">
    <source>
        <dbReference type="ARBA" id="ARBA00023015"/>
    </source>
</evidence>
<keyword evidence="11" id="KW-0234">DNA repair</keyword>
<keyword evidence="4" id="KW-0479">Metal-binding</keyword>
<keyword evidence="14" id="KW-1185">Reference proteome</keyword>
<gene>
    <name evidence="13" type="ORF">GCM10012278_55910</name>
</gene>
<evidence type="ECO:0000256" key="9">
    <source>
        <dbReference type="ARBA" id="ARBA00023159"/>
    </source>
</evidence>
<keyword evidence="3" id="KW-0808">Transferase</keyword>
<dbReference type="FunFam" id="3.40.10.10:FF:000001">
    <property type="entry name" value="DNA-3-methyladenine glycosylase 2"/>
    <property type="match status" value="1"/>
</dbReference>
<reference evidence="13" key="2">
    <citation type="submission" date="2020-09" db="EMBL/GenBank/DDBJ databases">
        <authorList>
            <person name="Sun Q."/>
            <person name="Zhou Y."/>
        </authorList>
    </citation>
    <scope>NUCLEOTIDE SEQUENCE</scope>
    <source>
        <strain evidence="13">CGMCC 4.7430</strain>
    </source>
</reference>
<evidence type="ECO:0000256" key="11">
    <source>
        <dbReference type="ARBA" id="ARBA00023204"/>
    </source>
</evidence>
<evidence type="ECO:0000259" key="12">
    <source>
        <dbReference type="PROSITE" id="PS01124"/>
    </source>
</evidence>
<dbReference type="Pfam" id="PF02805">
    <property type="entry name" value="Ada_Zn_binding"/>
    <property type="match status" value="1"/>
</dbReference>
<dbReference type="PANTHER" id="PTHR46796:SF6">
    <property type="entry name" value="ARAC SUBFAMILY"/>
    <property type="match status" value="1"/>
</dbReference>
<keyword evidence="9" id="KW-0010">Activator</keyword>
<dbReference type="Gene3D" id="3.40.10.10">
    <property type="entry name" value="DNA Methylphosphotriester Repair Domain"/>
    <property type="match status" value="1"/>
</dbReference>
<keyword evidence="2" id="KW-0489">Methyltransferase</keyword>